<dbReference type="AlphaFoldDB" id="A0A1L7GSY2"/>
<evidence type="ECO:0000256" key="1">
    <source>
        <dbReference type="SAM" id="MobiDB-lite"/>
    </source>
</evidence>
<dbReference type="InterPro" id="IPR011855">
    <property type="entry name" value="Phgtail_TP901_1"/>
</dbReference>
<accession>A0A1L7GSY2</accession>
<dbReference type="Proteomes" id="UP000185427">
    <property type="component" value="Chromosome"/>
</dbReference>
<evidence type="ECO:0000313" key="3">
    <source>
        <dbReference type="Proteomes" id="UP000185427"/>
    </source>
</evidence>
<proteinExistence type="predicted"/>
<organism evidence="2 3">
    <name type="scientific">Limosilactobacillus fermentum</name>
    <name type="common">Lactobacillus fermentum</name>
    <dbReference type="NCBI Taxonomy" id="1613"/>
    <lineage>
        <taxon>Bacteria</taxon>
        <taxon>Bacillati</taxon>
        <taxon>Bacillota</taxon>
        <taxon>Bacilli</taxon>
        <taxon>Lactobacillales</taxon>
        <taxon>Lactobacillaceae</taxon>
        <taxon>Limosilactobacillus</taxon>
    </lineage>
</organism>
<dbReference type="Pfam" id="PF06199">
    <property type="entry name" value="Phage_tail_2"/>
    <property type="match status" value="1"/>
</dbReference>
<name>A0A1L7GSY2_LIMFE</name>
<dbReference type="RefSeq" id="WP_023465669.1">
    <property type="nucleotide sequence ID" value="NZ_CP019030.1"/>
</dbReference>
<protein>
    <submittedName>
        <fullName evidence="2">Phage tail protein</fullName>
    </submittedName>
</protein>
<dbReference type="InterPro" id="IPR022345">
    <property type="entry name" value="Phage_69_Orf23_MTP"/>
</dbReference>
<feature type="compositionally biased region" description="Polar residues" evidence="1">
    <location>
        <begin position="48"/>
        <end position="59"/>
    </location>
</feature>
<dbReference type="OrthoDB" id="2314764at2"/>
<gene>
    <name evidence="2" type="ORF">BUW47_01015</name>
</gene>
<evidence type="ECO:0000313" key="2">
    <source>
        <dbReference type="EMBL" id="APU45122.1"/>
    </source>
</evidence>
<dbReference type="EMBL" id="CP019030">
    <property type="protein sequence ID" value="APU45122.1"/>
    <property type="molecule type" value="Genomic_DNA"/>
</dbReference>
<feature type="region of interest" description="Disordered" evidence="1">
    <location>
        <begin position="35"/>
        <end position="59"/>
    </location>
</feature>
<dbReference type="PRINTS" id="PR01997">
    <property type="entry name" value="MTP2FAMILY"/>
</dbReference>
<feature type="region of interest" description="Disordered" evidence="1">
    <location>
        <begin position="167"/>
        <end position="196"/>
    </location>
</feature>
<sequence>MANNNIQYLQGIDTVAYVRLLENAAKERGQLIPYQTSLDFDPQRDTDTTQTKQGGVPTTSSLETDLEIEFVHNISKVSDDLMTSLLKNKDIEVWIVYRKRRNEQGQYFAWYMRGIVSEDENENDPDDNSTRDVTFTIKGEPQRGWLTLPDDAEEELSYVFQGIGQVTEQDKNGDGTAFVDGDAGKGNADGTAPASK</sequence>
<reference evidence="2 3" key="1">
    <citation type="submission" date="2016-12" db="EMBL/GenBank/DDBJ databases">
        <title>Complete Genome Sequence of Lactobacillus fermentum Strain SNUV175, a Probiotic for Treatment of Bacterial Vaginosis.</title>
        <authorList>
            <person name="Lee S."/>
            <person name="You H.J."/>
            <person name="Kwon B."/>
            <person name="Ko G."/>
        </authorList>
    </citation>
    <scope>NUCLEOTIDE SEQUENCE [LARGE SCALE GENOMIC DNA]</scope>
    <source>
        <strain evidence="2 3">SNUV175</strain>
    </source>
</reference>